<dbReference type="EMBL" id="BMRE01000027">
    <property type="protein sequence ID" value="GGU55668.1"/>
    <property type="molecule type" value="Genomic_DNA"/>
</dbReference>
<dbReference type="InterPro" id="IPR043917">
    <property type="entry name" value="DUF5753"/>
</dbReference>
<organism evidence="2 3">
    <name type="scientific">Lentzea flava</name>
    <dbReference type="NCBI Taxonomy" id="103732"/>
    <lineage>
        <taxon>Bacteria</taxon>
        <taxon>Bacillati</taxon>
        <taxon>Actinomycetota</taxon>
        <taxon>Actinomycetes</taxon>
        <taxon>Pseudonocardiales</taxon>
        <taxon>Pseudonocardiaceae</taxon>
        <taxon>Lentzea</taxon>
    </lineage>
</organism>
<dbReference type="InterPro" id="IPR010982">
    <property type="entry name" value="Lambda_DNA-bd_dom_sf"/>
</dbReference>
<sequence>MTVITATVCSRALGDELRRLRETCTDLGGAQMAMRLGWHPSKVTNIEKGKARASEIDLVQFLTMCGKDIDFFENFRRQYKDAFDEYIVQVHDNLRTVAFAESTAKTITSYTPQTVPGLMQTPEYADAYYRLGGFVAEERIPANVQVRIERQAILRRHDRPTCLFYVHEVALLQRIGDDKIMEDQFARLMFNTDIVRIVPLDVVVPSSGCVLWEYEKSKAVAFSETDLAHMFVQDPGAIARTRLLFDHLAEVALDAEQSRRKLAEYVSPPREEFFDGRGPRLA</sequence>
<evidence type="ECO:0000259" key="1">
    <source>
        <dbReference type="PROSITE" id="PS50943"/>
    </source>
</evidence>
<dbReference type="InterPro" id="IPR001387">
    <property type="entry name" value="Cro/C1-type_HTH"/>
</dbReference>
<name>A0ABQ2UWN9_9PSEU</name>
<proteinExistence type="predicted"/>
<dbReference type="PROSITE" id="PS50943">
    <property type="entry name" value="HTH_CROC1"/>
    <property type="match status" value="1"/>
</dbReference>
<dbReference type="RefSeq" id="WP_189256631.1">
    <property type="nucleotide sequence ID" value="NZ_BMRE01000027.1"/>
</dbReference>
<dbReference type="SUPFAM" id="SSF47413">
    <property type="entry name" value="lambda repressor-like DNA-binding domains"/>
    <property type="match status" value="1"/>
</dbReference>
<evidence type="ECO:0000313" key="2">
    <source>
        <dbReference type="EMBL" id="GGU55668.1"/>
    </source>
</evidence>
<keyword evidence="3" id="KW-1185">Reference proteome</keyword>
<reference evidence="3" key="1">
    <citation type="journal article" date="2019" name="Int. J. Syst. Evol. Microbiol.">
        <title>The Global Catalogue of Microorganisms (GCM) 10K type strain sequencing project: providing services to taxonomists for standard genome sequencing and annotation.</title>
        <authorList>
            <consortium name="The Broad Institute Genomics Platform"/>
            <consortium name="The Broad Institute Genome Sequencing Center for Infectious Disease"/>
            <person name="Wu L."/>
            <person name="Ma J."/>
        </authorList>
    </citation>
    <scope>NUCLEOTIDE SEQUENCE [LARGE SCALE GENOMIC DNA]</scope>
    <source>
        <strain evidence="3">JCM 3296</strain>
    </source>
</reference>
<dbReference type="Pfam" id="PF13560">
    <property type="entry name" value="HTH_31"/>
    <property type="match status" value="1"/>
</dbReference>
<evidence type="ECO:0000313" key="3">
    <source>
        <dbReference type="Proteomes" id="UP000649573"/>
    </source>
</evidence>
<gene>
    <name evidence="2" type="ORF">GCM10010178_55220</name>
</gene>
<accession>A0ABQ2UWN9</accession>
<feature type="domain" description="HTH cro/C1-type" evidence="1">
    <location>
        <begin position="30"/>
        <end position="72"/>
    </location>
</feature>
<comment type="caution">
    <text evidence="2">The sequence shown here is derived from an EMBL/GenBank/DDBJ whole genome shotgun (WGS) entry which is preliminary data.</text>
</comment>
<dbReference type="CDD" id="cd00093">
    <property type="entry name" value="HTH_XRE"/>
    <property type="match status" value="1"/>
</dbReference>
<dbReference type="Proteomes" id="UP000649573">
    <property type="component" value="Unassembled WGS sequence"/>
</dbReference>
<protein>
    <submittedName>
        <fullName evidence="2">Transcriptional regulator</fullName>
    </submittedName>
</protein>
<dbReference type="Pfam" id="PF19054">
    <property type="entry name" value="DUF5753"/>
    <property type="match status" value="1"/>
</dbReference>